<dbReference type="InterPro" id="IPR025613">
    <property type="entry name" value="YlbE"/>
</dbReference>
<evidence type="ECO:0008006" key="3">
    <source>
        <dbReference type="Google" id="ProtNLM"/>
    </source>
</evidence>
<dbReference type="KEGG" id="lao:AOX59_01370"/>
<proteinExistence type="predicted"/>
<dbReference type="Pfam" id="PF14003">
    <property type="entry name" value="YlbE"/>
    <property type="match status" value="1"/>
</dbReference>
<sequence length="77" mass="9527">MQKPVYNYLQQNPKYAHFVRFNPIWYRYLTREPDRIRELENESKFFYGETFSQQVDKIGSHVQMLNMLINFTEIMKD</sequence>
<dbReference type="OrthoDB" id="1646085at2"/>
<dbReference type="AlphaFoldDB" id="A0A0U4FNG5"/>
<evidence type="ECO:0000313" key="1">
    <source>
        <dbReference type="EMBL" id="ALX47365.1"/>
    </source>
</evidence>
<keyword evidence="2" id="KW-1185">Reference proteome</keyword>
<evidence type="ECO:0000313" key="2">
    <source>
        <dbReference type="Proteomes" id="UP000050331"/>
    </source>
</evidence>
<dbReference type="Proteomes" id="UP000050331">
    <property type="component" value="Chromosome"/>
</dbReference>
<dbReference type="STRING" id="1472767.AOX59_01370"/>
<reference evidence="1 2" key="1">
    <citation type="submission" date="2016-01" db="EMBL/GenBank/DDBJ databases">
        <title>Complete genome sequence of strain Lentibacillus amyloliquefaciens LAM0015T isolated from saline sediment.</title>
        <authorList>
            <person name="Wang J.-L."/>
            <person name="He M.-X."/>
        </authorList>
    </citation>
    <scope>NUCLEOTIDE SEQUENCE [LARGE SCALE GENOMIC DNA]</scope>
    <source>
        <strain evidence="1 2">LAM0015</strain>
    </source>
</reference>
<organism evidence="1 2">
    <name type="scientific">Lentibacillus amyloliquefaciens</name>
    <dbReference type="NCBI Taxonomy" id="1472767"/>
    <lineage>
        <taxon>Bacteria</taxon>
        <taxon>Bacillati</taxon>
        <taxon>Bacillota</taxon>
        <taxon>Bacilli</taxon>
        <taxon>Bacillales</taxon>
        <taxon>Bacillaceae</taxon>
        <taxon>Lentibacillus</taxon>
    </lineage>
</organism>
<name>A0A0U4FNG5_9BACI</name>
<dbReference type="EMBL" id="CP013862">
    <property type="protein sequence ID" value="ALX47365.1"/>
    <property type="molecule type" value="Genomic_DNA"/>
</dbReference>
<dbReference type="RefSeq" id="WP_068440763.1">
    <property type="nucleotide sequence ID" value="NZ_CP013862.1"/>
</dbReference>
<protein>
    <recommendedName>
        <fullName evidence="3">YlbE-like protein</fullName>
    </recommendedName>
</protein>
<gene>
    <name evidence="1" type="ORF">AOX59_01370</name>
</gene>
<accession>A0A0U4FNG5</accession>